<name>A0ABV3QSR3_9GAMM</name>
<protein>
    <recommendedName>
        <fullName evidence="5">Lipoprotein SmpA/OmlA domain-containing protein</fullName>
    </recommendedName>
</protein>
<dbReference type="EMBL" id="JBFOHL010000017">
    <property type="protein sequence ID" value="MEW9625670.1"/>
    <property type="molecule type" value="Genomic_DNA"/>
</dbReference>
<comment type="caution">
    <text evidence="3">The sequence shown here is derived from an EMBL/GenBank/DDBJ whole genome shotgun (WGS) entry which is preliminary data.</text>
</comment>
<evidence type="ECO:0000313" key="4">
    <source>
        <dbReference type="Proteomes" id="UP001556170"/>
    </source>
</evidence>
<reference evidence="3 4" key="1">
    <citation type="submission" date="2024-06" db="EMBL/GenBank/DDBJ databases">
        <authorList>
            <person name="Woo H."/>
        </authorList>
    </citation>
    <scope>NUCLEOTIDE SEQUENCE [LARGE SCALE GENOMIC DNA]</scope>
    <source>
        <strain evidence="3 4">S2-g</strain>
    </source>
</reference>
<keyword evidence="2" id="KW-0732">Signal</keyword>
<dbReference type="RefSeq" id="WP_367845957.1">
    <property type="nucleotide sequence ID" value="NZ_JBFOHL010000017.1"/>
</dbReference>
<evidence type="ECO:0000256" key="1">
    <source>
        <dbReference type="SAM" id="MobiDB-lite"/>
    </source>
</evidence>
<evidence type="ECO:0000256" key="2">
    <source>
        <dbReference type="SAM" id="SignalP"/>
    </source>
</evidence>
<evidence type="ECO:0000313" key="3">
    <source>
        <dbReference type="EMBL" id="MEW9625670.1"/>
    </source>
</evidence>
<keyword evidence="4" id="KW-1185">Reference proteome</keyword>
<proteinExistence type="predicted"/>
<sequence>MFKHRHSLPLLAAIAFGAGGLAVPQPAHADNLLIHRVQQEKGMHLPARGMTMAQVEQRYGAPQRKLSPRGGDTKKHPVINRWEYPRFIVYFEHDHVIHSVLNTPAGNNTHPAAVN</sequence>
<feature type="chain" id="PRO_5046829452" description="Lipoprotein SmpA/OmlA domain-containing protein" evidence="2">
    <location>
        <begin position="30"/>
        <end position="115"/>
    </location>
</feature>
<dbReference type="Proteomes" id="UP001556170">
    <property type="component" value="Unassembled WGS sequence"/>
</dbReference>
<accession>A0ABV3QSR3</accession>
<feature type="signal peptide" evidence="2">
    <location>
        <begin position="1"/>
        <end position="29"/>
    </location>
</feature>
<organism evidence="3 4">
    <name type="scientific">Rhodanobacter geophilus</name>
    <dbReference type="NCBI Taxonomy" id="3162488"/>
    <lineage>
        <taxon>Bacteria</taxon>
        <taxon>Pseudomonadati</taxon>
        <taxon>Pseudomonadota</taxon>
        <taxon>Gammaproteobacteria</taxon>
        <taxon>Lysobacterales</taxon>
        <taxon>Rhodanobacteraceae</taxon>
        <taxon>Rhodanobacter</taxon>
    </lineage>
</organism>
<gene>
    <name evidence="3" type="ORF">ABQJ56_15690</name>
</gene>
<feature type="region of interest" description="Disordered" evidence="1">
    <location>
        <begin position="58"/>
        <end position="77"/>
    </location>
</feature>
<evidence type="ECO:0008006" key="5">
    <source>
        <dbReference type="Google" id="ProtNLM"/>
    </source>
</evidence>